<organism evidence="3 4">
    <name type="scientific">Phytophthora megakarya</name>
    <dbReference type="NCBI Taxonomy" id="4795"/>
    <lineage>
        <taxon>Eukaryota</taxon>
        <taxon>Sar</taxon>
        <taxon>Stramenopiles</taxon>
        <taxon>Oomycota</taxon>
        <taxon>Peronosporomycetes</taxon>
        <taxon>Peronosporales</taxon>
        <taxon>Peronosporaceae</taxon>
        <taxon>Phytophthora</taxon>
    </lineage>
</organism>
<dbReference type="PANTHER" id="PTHR34180">
    <property type="entry name" value="PEPTIDASE C45"/>
    <property type="match status" value="1"/>
</dbReference>
<feature type="signal peptide" evidence="1">
    <location>
        <begin position="1"/>
        <end position="18"/>
    </location>
</feature>
<keyword evidence="4" id="KW-1185">Reference proteome</keyword>
<dbReference type="GO" id="GO:0008233">
    <property type="term" value="F:peptidase activity"/>
    <property type="evidence" value="ECO:0007669"/>
    <property type="project" value="UniProtKB-KW"/>
</dbReference>
<dbReference type="GO" id="GO:0006508">
    <property type="term" value="P:proteolysis"/>
    <property type="evidence" value="ECO:0007669"/>
    <property type="project" value="UniProtKB-KW"/>
</dbReference>
<keyword evidence="1" id="KW-0732">Signal</keyword>
<evidence type="ECO:0000313" key="3">
    <source>
        <dbReference type="EMBL" id="OWZ12652.1"/>
    </source>
</evidence>
<accession>A0A225W509</accession>
<dbReference type="OrthoDB" id="189997at2759"/>
<evidence type="ECO:0000256" key="1">
    <source>
        <dbReference type="SAM" id="SignalP"/>
    </source>
</evidence>
<dbReference type="AlphaFoldDB" id="A0A225W509"/>
<feature type="domain" description="Peptidase C45 hydrolase" evidence="2">
    <location>
        <begin position="145"/>
        <end position="371"/>
    </location>
</feature>
<name>A0A225W509_9STRA</name>
<gene>
    <name evidence="3" type="ORF">PHMEG_00014152</name>
</gene>
<dbReference type="Pfam" id="PF03417">
    <property type="entry name" value="AAT"/>
    <property type="match status" value="1"/>
</dbReference>
<protein>
    <submittedName>
        <fullName evidence="3">Cysteine protease</fullName>
    </submittedName>
</protein>
<sequence length="394" mass="44423">MNLQVLVFLFLSLLGVYGEEIFEFVGDSHFEFGRQMGQQFRDKIQDRMRLNTKLQTLLLPFAQTLTGRKILDQYLAEHRTVFPQYVEELEGIAEGSDVSFETIFIENIVEEFSNSIPPSFQSEVFPAEARHPVLRCSDIVLTSPKMHVVAHNEDSGEVDVNRTAVVIVKIGDEPKFVAYTYLGDLPSGAFGFNENGIAVTLNFVQPSEIFVGGLGRGFISRALLTAKNADDAIVIITRVGQAAGHNFQLMDVAAKRVWNIEVASFNRHEIFEFKDEASIVSAFFHANQYQRLHVAQPPYQSSLHRLHRYSQLTPPQTVDDALIILGDQEDRSWPVFHDSLSHSRGDLSGWTLTTIVFDLDEGKAVSFLGNPIHRRRHLVWDLFNLSVVPASSKM</sequence>
<dbReference type="Gene3D" id="3.60.60.10">
    <property type="entry name" value="Penicillin V Acylase, Chain A"/>
    <property type="match status" value="1"/>
</dbReference>
<dbReference type="InterPro" id="IPR047794">
    <property type="entry name" value="C45_proenzyme-like"/>
</dbReference>
<keyword evidence="3" id="KW-0378">Hydrolase</keyword>
<evidence type="ECO:0000313" key="4">
    <source>
        <dbReference type="Proteomes" id="UP000198211"/>
    </source>
</evidence>
<dbReference type="EMBL" id="NBNE01001788">
    <property type="protein sequence ID" value="OWZ12652.1"/>
    <property type="molecule type" value="Genomic_DNA"/>
</dbReference>
<proteinExistence type="predicted"/>
<keyword evidence="3" id="KW-0645">Protease</keyword>
<dbReference type="NCBIfam" id="NF040521">
    <property type="entry name" value="C45_proenzyme"/>
    <property type="match status" value="1"/>
</dbReference>
<comment type="caution">
    <text evidence="3">The sequence shown here is derived from an EMBL/GenBank/DDBJ whole genome shotgun (WGS) entry which is preliminary data.</text>
</comment>
<dbReference type="STRING" id="4795.A0A225W509"/>
<dbReference type="Gene3D" id="1.10.10.2120">
    <property type="match status" value="1"/>
</dbReference>
<dbReference type="InterPro" id="IPR047801">
    <property type="entry name" value="Peptidase_C45"/>
</dbReference>
<evidence type="ECO:0000259" key="2">
    <source>
        <dbReference type="Pfam" id="PF03417"/>
    </source>
</evidence>
<dbReference type="PANTHER" id="PTHR34180:SF1">
    <property type="entry name" value="BETA-ALANYL-DOPAMINE_CARCININE HYDROLASE"/>
    <property type="match status" value="1"/>
</dbReference>
<dbReference type="InterPro" id="IPR005079">
    <property type="entry name" value="Peptidase_C45_hydrolase"/>
</dbReference>
<dbReference type="Proteomes" id="UP000198211">
    <property type="component" value="Unassembled WGS sequence"/>
</dbReference>
<reference evidence="4" key="1">
    <citation type="submission" date="2017-03" db="EMBL/GenBank/DDBJ databases">
        <title>Phytopthora megakarya and P. palmivora, two closely related causual agents of cacao black pod achieved similar genome size and gene model numbers by different mechanisms.</title>
        <authorList>
            <person name="Ali S."/>
            <person name="Shao J."/>
            <person name="Larry D.J."/>
            <person name="Kronmiller B."/>
            <person name="Shen D."/>
            <person name="Strem M.D."/>
            <person name="Melnick R.L."/>
            <person name="Guiltinan M.J."/>
            <person name="Tyler B.M."/>
            <person name="Meinhardt L.W."/>
            <person name="Bailey B.A."/>
        </authorList>
    </citation>
    <scope>NUCLEOTIDE SEQUENCE [LARGE SCALE GENOMIC DNA]</scope>
    <source>
        <strain evidence="4">zdho120</strain>
    </source>
</reference>
<feature type="chain" id="PRO_5012240173" evidence="1">
    <location>
        <begin position="19"/>
        <end position="394"/>
    </location>
</feature>